<accession>A0A0G4GUR4</accession>
<evidence type="ECO:0008006" key="7">
    <source>
        <dbReference type="Google" id="ProtNLM"/>
    </source>
</evidence>
<dbReference type="InterPro" id="IPR007863">
    <property type="entry name" value="Peptidase_M16_C"/>
</dbReference>
<evidence type="ECO:0000259" key="4">
    <source>
        <dbReference type="Pfam" id="PF05193"/>
    </source>
</evidence>
<dbReference type="Gene3D" id="3.30.830.10">
    <property type="entry name" value="Metalloenzyme, LuxS/M16 peptidase-like"/>
    <property type="match status" value="2"/>
</dbReference>
<gene>
    <name evidence="5" type="ORF">Vbra_10338</name>
</gene>
<sequence>MQDPKRPESRKMRSGTLRCLRRLPVPSLLSPAGHRLSVRQQASAAAASASAVSAVAKASKPTFKTVPFVKEDMELVMEEVPDFKYYFIGDEDPVQNIYANTPLDKSILKNGEYHAPDLSELKKPELEYSTLENGLKIVSIDRDGLTCSLGLFVHAGSRYEDVTNYGVSHMIELMAYHSTAHLSYLRTIKTIEALGANATCQAGREHVVYQAECLRHYMPLLVPMLIGNVLFPRLLNWEVKDRHRFVDKQRRQLEKKPDAFLTEMLHITAYHNNTLGNKLYATERSLSYFNEHTVRDFMMQHFSPNRMVFMGVNVKHEELCKWLMRSFVDYNPIPHQDRPEIKPIYTGGDQRIEANLPVCHTAIGFEVGGWNSRDLEAATVLQTLLGGGGSFSTGGPGKGIHTRLYTDVLNRHNWLESCVAFNTMYSDSGLFGLYFVHAPLQGTEAIAVMCDQLVKMKTVTAEELKRAKNCLKASIWMNLENRAIVMEDVARQLLMSGKVVDGHAFCAAIDAVTEKDIARVATEMLQKRPTVVCYGDIATIPHYEEICTALKTAAK</sequence>
<dbReference type="GO" id="GO:0005739">
    <property type="term" value="C:mitochondrion"/>
    <property type="evidence" value="ECO:0007669"/>
    <property type="project" value="TreeGrafter"/>
</dbReference>
<dbReference type="FunFam" id="3.30.830.10:FF:000039">
    <property type="entry name" value="Ubiquinol-cytochrome c reductase core subunit 2"/>
    <property type="match status" value="1"/>
</dbReference>
<evidence type="ECO:0000256" key="1">
    <source>
        <dbReference type="ARBA" id="ARBA00002123"/>
    </source>
</evidence>
<dbReference type="EMBL" id="CDMY01000819">
    <property type="protein sequence ID" value="CEM34304.1"/>
    <property type="molecule type" value="Genomic_DNA"/>
</dbReference>
<comment type="function">
    <text evidence="1">Substrate recognition and binding subunit of the essential mitochondrial processing protease (MPP), which cleaves the mitochondrial sequence off newly imported precursors proteins.</text>
</comment>
<dbReference type="PANTHER" id="PTHR11851">
    <property type="entry name" value="METALLOPROTEASE"/>
    <property type="match status" value="1"/>
</dbReference>
<evidence type="ECO:0000256" key="2">
    <source>
        <dbReference type="ARBA" id="ARBA00007261"/>
    </source>
</evidence>
<dbReference type="GO" id="GO:0046872">
    <property type="term" value="F:metal ion binding"/>
    <property type="evidence" value="ECO:0007669"/>
    <property type="project" value="InterPro"/>
</dbReference>
<dbReference type="PANTHER" id="PTHR11851:SF49">
    <property type="entry name" value="MITOCHONDRIAL-PROCESSING PEPTIDASE SUBUNIT ALPHA"/>
    <property type="match status" value="1"/>
</dbReference>
<dbReference type="FunCoup" id="A0A0G4GUR4">
    <property type="interactions" value="645"/>
</dbReference>
<dbReference type="Proteomes" id="UP000041254">
    <property type="component" value="Unassembled WGS sequence"/>
</dbReference>
<dbReference type="OMA" id="QFQSCTA"/>
<protein>
    <recommendedName>
        <fullName evidence="7">Mitochondrial-processing peptidase subunit alpha</fullName>
    </recommendedName>
</protein>
<dbReference type="AlphaFoldDB" id="A0A0G4GUR4"/>
<dbReference type="SUPFAM" id="SSF63411">
    <property type="entry name" value="LuxS/MPP-like metallohydrolase"/>
    <property type="match status" value="2"/>
</dbReference>
<dbReference type="Pfam" id="PF05193">
    <property type="entry name" value="Peptidase_M16_C"/>
    <property type="match status" value="1"/>
</dbReference>
<dbReference type="OrthoDB" id="10251424at2759"/>
<dbReference type="Pfam" id="PF00675">
    <property type="entry name" value="Peptidase_M16"/>
    <property type="match status" value="1"/>
</dbReference>
<dbReference type="InterPro" id="IPR050361">
    <property type="entry name" value="MPP/UQCRC_Complex"/>
</dbReference>
<proteinExistence type="inferred from homology"/>
<dbReference type="InterPro" id="IPR011765">
    <property type="entry name" value="Pept_M16_N"/>
</dbReference>
<evidence type="ECO:0000259" key="3">
    <source>
        <dbReference type="Pfam" id="PF00675"/>
    </source>
</evidence>
<dbReference type="STRING" id="1169540.A0A0G4GUR4"/>
<organism evidence="5 6">
    <name type="scientific">Vitrella brassicaformis (strain CCMP3155)</name>
    <dbReference type="NCBI Taxonomy" id="1169540"/>
    <lineage>
        <taxon>Eukaryota</taxon>
        <taxon>Sar</taxon>
        <taxon>Alveolata</taxon>
        <taxon>Colpodellida</taxon>
        <taxon>Vitrellaceae</taxon>
        <taxon>Vitrella</taxon>
    </lineage>
</organism>
<dbReference type="InParanoid" id="A0A0G4GUR4"/>
<feature type="domain" description="Peptidase M16 C-terminal" evidence="4">
    <location>
        <begin position="293"/>
        <end position="469"/>
    </location>
</feature>
<keyword evidence="6" id="KW-1185">Reference proteome</keyword>
<dbReference type="PhylomeDB" id="A0A0G4GUR4"/>
<evidence type="ECO:0000313" key="6">
    <source>
        <dbReference type="Proteomes" id="UP000041254"/>
    </source>
</evidence>
<comment type="similarity">
    <text evidence="2">Belongs to the peptidase M16 family.</text>
</comment>
<dbReference type="InterPro" id="IPR011249">
    <property type="entry name" value="Metalloenz_LuxS/M16"/>
</dbReference>
<feature type="domain" description="Peptidase M16 N-terminal" evidence="3">
    <location>
        <begin position="139"/>
        <end position="282"/>
    </location>
</feature>
<dbReference type="VEuPathDB" id="CryptoDB:Vbra_10338"/>
<evidence type="ECO:0000313" key="5">
    <source>
        <dbReference type="EMBL" id="CEM34304.1"/>
    </source>
</evidence>
<reference evidence="5 6" key="1">
    <citation type="submission" date="2014-11" db="EMBL/GenBank/DDBJ databases">
        <authorList>
            <person name="Zhu J."/>
            <person name="Qi W."/>
            <person name="Song R."/>
        </authorList>
    </citation>
    <scope>NUCLEOTIDE SEQUENCE [LARGE SCALE GENOMIC DNA]</scope>
</reference>
<name>A0A0G4GUR4_VITBC</name>